<keyword evidence="6" id="KW-0808">Transferase</keyword>
<feature type="domain" description="Leucine-rich repeat-containing N-terminal plant-type" evidence="5">
    <location>
        <begin position="22"/>
        <end position="60"/>
    </location>
</feature>
<reference evidence="6 7" key="1">
    <citation type="journal article" date="2019" name="Nat. Plants">
        <title>Stout camphor tree genome fills gaps in understanding of flowering plant genome evolution.</title>
        <authorList>
            <person name="Chaw S.M."/>
            <person name="Liu Y.C."/>
            <person name="Wu Y.W."/>
            <person name="Wang H.Y."/>
            <person name="Lin C.I."/>
            <person name="Wu C.S."/>
            <person name="Ke H.M."/>
            <person name="Chang L.Y."/>
            <person name="Hsu C.Y."/>
            <person name="Yang H.T."/>
            <person name="Sudianto E."/>
            <person name="Hsu M.H."/>
            <person name="Wu K.P."/>
            <person name="Wang L.N."/>
            <person name="Leebens-Mack J.H."/>
            <person name="Tsai I.J."/>
        </authorList>
    </citation>
    <scope>NUCLEOTIDE SEQUENCE [LARGE SCALE GENOMIC DNA]</scope>
    <source>
        <strain evidence="7">cv. Chaw 1501</strain>
        <tissue evidence="6">Young leaves</tissue>
    </source>
</reference>
<dbReference type="Gene3D" id="3.80.10.10">
    <property type="entry name" value="Ribonuclease Inhibitor"/>
    <property type="match status" value="1"/>
</dbReference>
<dbReference type="Proteomes" id="UP000283530">
    <property type="component" value="Unassembled WGS sequence"/>
</dbReference>
<dbReference type="PANTHER" id="PTHR48060">
    <property type="entry name" value="DNA DAMAGE-REPAIR/TOLERATION PROTEIN DRT100"/>
    <property type="match status" value="1"/>
</dbReference>
<evidence type="ECO:0000256" key="3">
    <source>
        <dbReference type="ARBA" id="ARBA00022737"/>
    </source>
</evidence>
<keyword evidence="1" id="KW-0433">Leucine-rich repeat</keyword>
<keyword evidence="7" id="KW-1185">Reference proteome</keyword>
<comment type="caution">
    <text evidence="6">The sequence shown here is derived from an EMBL/GenBank/DDBJ whole genome shotgun (WGS) entry which is preliminary data.</text>
</comment>
<evidence type="ECO:0000256" key="2">
    <source>
        <dbReference type="ARBA" id="ARBA00022729"/>
    </source>
</evidence>
<feature type="signal peptide" evidence="4">
    <location>
        <begin position="1"/>
        <end position="15"/>
    </location>
</feature>
<name>A0A3S3M813_9MAGN</name>
<dbReference type="InterPro" id="IPR053211">
    <property type="entry name" value="DNA_repair-toleration"/>
</dbReference>
<dbReference type="Pfam" id="PF08263">
    <property type="entry name" value="LRRNT_2"/>
    <property type="match status" value="1"/>
</dbReference>
<evidence type="ECO:0000313" key="6">
    <source>
        <dbReference type="EMBL" id="RWR78767.1"/>
    </source>
</evidence>
<keyword evidence="2 4" id="KW-0732">Signal</keyword>
<dbReference type="InterPro" id="IPR013210">
    <property type="entry name" value="LRR_N_plant-typ"/>
</dbReference>
<sequence length="132" mass="14523">MHAILLISLSGTATTTPTLLNKTDRLALLAFKTEIRDDPLQALISWNNSLHFCEWRGVTCGHRHQRVRALNLGSLSLEGPLSPHIAISPSSQPSTSPRTDSMAESLTNLANCFGFSNLTYPLTHSKKKSRQL</sequence>
<feature type="chain" id="PRO_5018734074" evidence="4">
    <location>
        <begin position="16"/>
        <end position="132"/>
    </location>
</feature>
<keyword evidence="6" id="KW-0418">Kinase</keyword>
<keyword evidence="3" id="KW-0677">Repeat</keyword>
<dbReference type="AlphaFoldDB" id="A0A3S3M813"/>
<dbReference type="GO" id="GO:0016301">
    <property type="term" value="F:kinase activity"/>
    <property type="evidence" value="ECO:0007669"/>
    <property type="project" value="UniProtKB-KW"/>
</dbReference>
<accession>A0A3S3M813</accession>
<dbReference type="PANTHER" id="PTHR48060:SF21">
    <property type="entry name" value="L DOMAIN-LIKE PROTEIN"/>
    <property type="match status" value="1"/>
</dbReference>
<evidence type="ECO:0000256" key="4">
    <source>
        <dbReference type="SAM" id="SignalP"/>
    </source>
</evidence>
<evidence type="ECO:0000313" key="7">
    <source>
        <dbReference type="Proteomes" id="UP000283530"/>
    </source>
</evidence>
<gene>
    <name evidence="6" type="ORF">CKAN_00731300</name>
</gene>
<dbReference type="InterPro" id="IPR032675">
    <property type="entry name" value="LRR_dom_sf"/>
</dbReference>
<protein>
    <submittedName>
        <fullName evidence="6">Putative LRR receptor-like serine/threonine-protein kinase</fullName>
    </submittedName>
</protein>
<proteinExistence type="predicted"/>
<dbReference type="EMBL" id="QPKB01000003">
    <property type="protein sequence ID" value="RWR78767.1"/>
    <property type="molecule type" value="Genomic_DNA"/>
</dbReference>
<evidence type="ECO:0000259" key="5">
    <source>
        <dbReference type="Pfam" id="PF08263"/>
    </source>
</evidence>
<organism evidence="6 7">
    <name type="scientific">Cinnamomum micranthum f. kanehirae</name>
    <dbReference type="NCBI Taxonomy" id="337451"/>
    <lineage>
        <taxon>Eukaryota</taxon>
        <taxon>Viridiplantae</taxon>
        <taxon>Streptophyta</taxon>
        <taxon>Embryophyta</taxon>
        <taxon>Tracheophyta</taxon>
        <taxon>Spermatophyta</taxon>
        <taxon>Magnoliopsida</taxon>
        <taxon>Magnoliidae</taxon>
        <taxon>Laurales</taxon>
        <taxon>Lauraceae</taxon>
        <taxon>Cinnamomum</taxon>
    </lineage>
</organism>
<evidence type="ECO:0000256" key="1">
    <source>
        <dbReference type="ARBA" id="ARBA00022614"/>
    </source>
</evidence>
<keyword evidence="6" id="KW-0675">Receptor</keyword>
<dbReference type="OrthoDB" id="687555at2759"/>